<proteinExistence type="predicted"/>
<dbReference type="AlphaFoldDB" id="A0A4P7NU17"/>
<evidence type="ECO:0000313" key="3">
    <source>
        <dbReference type="Proteomes" id="UP000294847"/>
    </source>
</evidence>
<accession>A0A4P7NU17</accession>
<sequence length="145" mass="16323">MSLNELLFQTSAQSLELDYEDAVGNLGATFVLGVDDIMFSHMANSKYCADRSERQSRSWRTDVASERDTALEFLGTPLLTAFARVLINHQNATGNRFIGKIMIKPSEQMGRIWDAVIMLGRRPQNDEAPAREQHQPEGKKLPMIP</sequence>
<name>A0A4P7NU17_PYROR</name>
<feature type="region of interest" description="Disordered" evidence="1">
    <location>
        <begin position="125"/>
        <end position="145"/>
    </location>
</feature>
<evidence type="ECO:0000256" key="1">
    <source>
        <dbReference type="SAM" id="MobiDB-lite"/>
    </source>
</evidence>
<reference evidence="2 3" key="1">
    <citation type="journal article" date="2019" name="Mol. Biol. Evol.">
        <title>Blast fungal genomes show frequent chromosomal changes, gene gains and losses, and effector gene turnover.</title>
        <authorList>
            <person name="Gomez Luciano L.B."/>
            <person name="Jason Tsai I."/>
            <person name="Chuma I."/>
            <person name="Tosa Y."/>
            <person name="Chen Y.H."/>
            <person name="Li J.Y."/>
            <person name="Li M.Y."/>
            <person name="Jade Lu M.Y."/>
            <person name="Nakayashiki H."/>
            <person name="Li W.H."/>
        </authorList>
    </citation>
    <scope>NUCLEOTIDE SEQUENCE [LARGE SCALE GENOMIC DNA]</scope>
    <source>
        <strain evidence="2">MZ5-1-6</strain>
    </source>
</reference>
<evidence type="ECO:0000313" key="2">
    <source>
        <dbReference type="EMBL" id="QBZ65386.1"/>
    </source>
</evidence>
<dbReference type="Proteomes" id="UP000294847">
    <property type="component" value="Chromosome 7"/>
</dbReference>
<organism evidence="2 3">
    <name type="scientific">Pyricularia oryzae</name>
    <name type="common">Rice blast fungus</name>
    <name type="synonym">Magnaporthe oryzae</name>
    <dbReference type="NCBI Taxonomy" id="318829"/>
    <lineage>
        <taxon>Eukaryota</taxon>
        <taxon>Fungi</taxon>
        <taxon>Dikarya</taxon>
        <taxon>Ascomycota</taxon>
        <taxon>Pezizomycotina</taxon>
        <taxon>Sordariomycetes</taxon>
        <taxon>Sordariomycetidae</taxon>
        <taxon>Magnaporthales</taxon>
        <taxon>Pyriculariaceae</taxon>
        <taxon>Pyricularia</taxon>
    </lineage>
</organism>
<gene>
    <name evidence="2" type="ORF">PoMZ_12345</name>
</gene>
<protein>
    <submittedName>
        <fullName evidence="2">Uncharacterized protein</fullName>
    </submittedName>
</protein>
<dbReference type="EMBL" id="CP034210">
    <property type="protein sequence ID" value="QBZ65386.1"/>
    <property type="molecule type" value="Genomic_DNA"/>
</dbReference>
<dbReference type="VEuPathDB" id="FungiDB:M_BR32_EuGene_00123651"/>